<evidence type="ECO:0008006" key="3">
    <source>
        <dbReference type="Google" id="ProtNLM"/>
    </source>
</evidence>
<dbReference type="OrthoDB" id="6151507at2759"/>
<dbReference type="InterPro" id="IPR046347">
    <property type="entry name" value="bZIP_sf"/>
</dbReference>
<keyword evidence="2" id="KW-1185">Reference proteome</keyword>
<gene>
    <name evidence="1" type="ORF">T01_13278</name>
</gene>
<dbReference type="InParanoid" id="A0A0V0ZKZ6"/>
<dbReference type="Proteomes" id="UP000054776">
    <property type="component" value="Unassembled WGS sequence"/>
</dbReference>
<sequence length="74" mass="9243">MEKYSKRRLRNSNSTRKLKLVRRFREDYIYEKFFMLKEEHALLRFQLQMLQHEVQHLKSLILTRHKTTCSTEND</sequence>
<dbReference type="SUPFAM" id="SSF57959">
    <property type="entry name" value="Leucine zipper domain"/>
    <property type="match status" value="1"/>
</dbReference>
<evidence type="ECO:0000313" key="2">
    <source>
        <dbReference type="Proteomes" id="UP000054776"/>
    </source>
</evidence>
<accession>A0A0V0ZKZ6</accession>
<proteinExistence type="predicted"/>
<evidence type="ECO:0000313" key="1">
    <source>
        <dbReference type="EMBL" id="KRY13272.1"/>
    </source>
</evidence>
<dbReference type="EMBL" id="JYDH01002343">
    <property type="protein sequence ID" value="KRY13272.1"/>
    <property type="molecule type" value="Genomic_DNA"/>
</dbReference>
<organism evidence="1 2">
    <name type="scientific">Trichinella spiralis</name>
    <name type="common">Trichina worm</name>
    <dbReference type="NCBI Taxonomy" id="6334"/>
    <lineage>
        <taxon>Eukaryota</taxon>
        <taxon>Metazoa</taxon>
        <taxon>Ecdysozoa</taxon>
        <taxon>Nematoda</taxon>
        <taxon>Enoplea</taxon>
        <taxon>Dorylaimia</taxon>
        <taxon>Trichinellida</taxon>
        <taxon>Trichinellidae</taxon>
        <taxon>Trichinella</taxon>
    </lineage>
</organism>
<comment type="caution">
    <text evidence="1">The sequence shown here is derived from an EMBL/GenBank/DDBJ whole genome shotgun (WGS) entry which is preliminary data.</text>
</comment>
<reference evidence="1 2" key="1">
    <citation type="submission" date="2015-01" db="EMBL/GenBank/DDBJ databases">
        <title>Evolution of Trichinella species and genotypes.</title>
        <authorList>
            <person name="Korhonen P.K."/>
            <person name="Edoardo P."/>
            <person name="Giuseppe L.R."/>
            <person name="Gasser R.B."/>
        </authorList>
    </citation>
    <scope>NUCLEOTIDE SEQUENCE [LARGE SCALE GENOMIC DNA]</scope>
    <source>
        <strain evidence="1">ISS3</strain>
    </source>
</reference>
<dbReference type="GO" id="GO:0003700">
    <property type="term" value="F:DNA-binding transcription factor activity"/>
    <property type="evidence" value="ECO:0007669"/>
    <property type="project" value="InterPro"/>
</dbReference>
<name>A0A0V0ZKZ6_TRISP</name>
<protein>
    <recommendedName>
        <fullName evidence="3">BZIP domain-containing protein</fullName>
    </recommendedName>
</protein>
<dbReference type="AlphaFoldDB" id="A0A0V0ZKZ6"/>
<dbReference type="Gene3D" id="1.20.5.170">
    <property type="match status" value="1"/>
</dbReference>